<gene>
    <name evidence="2" type="ORF">KUDE01_021630</name>
</gene>
<dbReference type="Proteomes" id="UP001228049">
    <property type="component" value="Unassembled WGS sequence"/>
</dbReference>
<evidence type="ECO:0000313" key="3">
    <source>
        <dbReference type="Proteomes" id="UP001228049"/>
    </source>
</evidence>
<feature type="compositionally biased region" description="Basic and acidic residues" evidence="1">
    <location>
        <begin position="1"/>
        <end position="30"/>
    </location>
</feature>
<evidence type="ECO:0000313" key="2">
    <source>
        <dbReference type="EMBL" id="KAK1896182.1"/>
    </source>
</evidence>
<reference evidence="2" key="1">
    <citation type="submission" date="2023-04" db="EMBL/GenBank/DDBJ databases">
        <title>Chromosome-level genome of Chaenocephalus aceratus.</title>
        <authorList>
            <person name="Park H."/>
        </authorList>
    </citation>
    <scope>NUCLEOTIDE SEQUENCE</scope>
    <source>
        <strain evidence="2">DE</strain>
        <tissue evidence="2">Muscle</tissue>
    </source>
</reference>
<dbReference type="EMBL" id="JASDAP010000010">
    <property type="protein sequence ID" value="KAK1896182.1"/>
    <property type="molecule type" value="Genomic_DNA"/>
</dbReference>
<dbReference type="AlphaFoldDB" id="A0AAD9FBC8"/>
<keyword evidence="3" id="KW-1185">Reference proteome</keyword>
<organism evidence="2 3">
    <name type="scientific">Dissostichus eleginoides</name>
    <name type="common">Patagonian toothfish</name>
    <name type="synonym">Dissostichus amissus</name>
    <dbReference type="NCBI Taxonomy" id="100907"/>
    <lineage>
        <taxon>Eukaryota</taxon>
        <taxon>Metazoa</taxon>
        <taxon>Chordata</taxon>
        <taxon>Craniata</taxon>
        <taxon>Vertebrata</taxon>
        <taxon>Euteleostomi</taxon>
        <taxon>Actinopterygii</taxon>
        <taxon>Neopterygii</taxon>
        <taxon>Teleostei</taxon>
        <taxon>Neoteleostei</taxon>
        <taxon>Acanthomorphata</taxon>
        <taxon>Eupercaria</taxon>
        <taxon>Perciformes</taxon>
        <taxon>Notothenioidei</taxon>
        <taxon>Nototheniidae</taxon>
        <taxon>Dissostichus</taxon>
    </lineage>
</organism>
<proteinExistence type="predicted"/>
<evidence type="ECO:0000256" key="1">
    <source>
        <dbReference type="SAM" id="MobiDB-lite"/>
    </source>
</evidence>
<protein>
    <submittedName>
        <fullName evidence="2">Malonyl-[acyl-carrier protein] O-methyltransferase</fullName>
    </submittedName>
</protein>
<comment type="caution">
    <text evidence="2">The sequence shown here is derived from an EMBL/GenBank/DDBJ whole genome shotgun (WGS) entry which is preliminary data.</text>
</comment>
<feature type="region of interest" description="Disordered" evidence="1">
    <location>
        <begin position="1"/>
        <end position="53"/>
    </location>
</feature>
<accession>A0AAD9FBC8</accession>
<name>A0AAD9FBC8_DISEL</name>
<sequence>MSDSKGGEEGERDAEKDKKMEKRQLEERAPAADSSAAVPQRARSGHFRTFVNPPDNMDELGGLVCVLMHAAVFCVCASSEFAFQPPRMHIYHPLSGSVESGVGWREGGAEAQCTAFLRSFLKKMCRSVSLAVDAGPTCCS</sequence>